<organism evidence="14 15">
    <name type="scientific">Oceanisphaera psychrotolerans</name>
    <dbReference type="NCBI Taxonomy" id="1414654"/>
    <lineage>
        <taxon>Bacteria</taxon>
        <taxon>Pseudomonadati</taxon>
        <taxon>Pseudomonadota</taxon>
        <taxon>Gammaproteobacteria</taxon>
        <taxon>Aeromonadales</taxon>
        <taxon>Aeromonadaceae</taxon>
        <taxon>Oceanisphaera</taxon>
    </lineage>
</organism>
<keyword evidence="7 12" id="KW-1133">Transmembrane helix</keyword>
<evidence type="ECO:0000256" key="5">
    <source>
        <dbReference type="ARBA" id="ARBA00022692"/>
    </source>
</evidence>
<keyword evidence="4 12" id="KW-0808">Transferase</keyword>
<keyword evidence="15" id="KW-1185">Reference proteome</keyword>
<keyword evidence="10 12" id="KW-0594">Phospholipid biosynthesis</keyword>
<evidence type="ECO:0000259" key="13">
    <source>
        <dbReference type="PROSITE" id="PS50035"/>
    </source>
</evidence>
<dbReference type="InterPro" id="IPR022924">
    <property type="entry name" value="Cardiolipin_synthase"/>
</dbReference>
<evidence type="ECO:0000256" key="8">
    <source>
        <dbReference type="ARBA" id="ARBA00023098"/>
    </source>
</evidence>
<proteinExistence type="inferred from homology"/>
<keyword evidence="3 12" id="KW-0444">Lipid biosynthesis</keyword>
<dbReference type="AlphaFoldDB" id="A0A1J4QIH7"/>
<dbReference type="InterPro" id="IPR030840">
    <property type="entry name" value="CL_synthase_A"/>
</dbReference>
<feature type="domain" description="PLD phosphodiesterase" evidence="13">
    <location>
        <begin position="398"/>
        <end position="425"/>
    </location>
</feature>
<keyword evidence="11 12" id="KW-1208">Phospholipid metabolism</keyword>
<dbReference type="PROSITE" id="PS50035">
    <property type="entry name" value="PLD"/>
    <property type="match status" value="2"/>
</dbReference>
<feature type="domain" description="PLD phosphodiesterase" evidence="13">
    <location>
        <begin position="220"/>
        <end position="247"/>
    </location>
</feature>
<gene>
    <name evidence="12" type="primary">clsA</name>
    <name evidence="14" type="ORF">BFR47_08080</name>
</gene>
<evidence type="ECO:0000256" key="1">
    <source>
        <dbReference type="ARBA" id="ARBA00004651"/>
    </source>
</evidence>
<protein>
    <recommendedName>
        <fullName evidence="12">Cardiolipin synthase A</fullName>
        <shortName evidence="12">CL synthase</shortName>
        <ecNumber evidence="12">2.7.8.-</ecNumber>
    </recommendedName>
</protein>
<name>A0A1J4QIH7_9GAMM</name>
<dbReference type="OrthoDB" id="9814092at2"/>
<accession>A0A1J4QIH7</accession>
<keyword evidence="8 12" id="KW-0443">Lipid metabolism</keyword>
<dbReference type="PANTHER" id="PTHR21248:SF22">
    <property type="entry name" value="PHOSPHOLIPASE D"/>
    <property type="match status" value="1"/>
</dbReference>
<dbReference type="InterPro" id="IPR027379">
    <property type="entry name" value="CLS_N"/>
</dbReference>
<dbReference type="Gene3D" id="3.30.870.10">
    <property type="entry name" value="Endonuclease Chain A"/>
    <property type="match status" value="2"/>
</dbReference>
<keyword evidence="6" id="KW-0677">Repeat</keyword>
<feature type="active site" evidence="12">
    <location>
        <position position="225"/>
    </location>
</feature>
<dbReference type="InterPro" id="IPR025202">
    <property type="entry name" value="PLD-like_dom"/>
</dbReference>
<evidence type="ECO:0000313" key="15">
    <source>
        <dbReference type="Proteomes" id="UP000243073"/>
    </source>
</evidence>
<reference evidence="14 15" key="1">
    <citation type="submission" date="2016-07" db="EMBL/GenBank/DDBJ databases">
        <title>Draft Genome Sequence of Oceanisphaera psychrotolerans, isolated from coastal sediment samples.</title>
        <authorList>
            <person name="Zhuo S."/>
            <person name="Ruan Z."/>
        </authorList>
    </citation>
    <scope>NUCLEOTIDE SEQUENCE [LARGE SCALE GENOMIC DNA]</scope>
    <source>
        <strain evidence="14 15">LAM-WHM-ZC</strain>
    </source>
</reference>
<evidence type="ECO:0000256" key="2">
    <source>
        <dbReference type="ARBA" id="ARBA00022475"/>
    </source>
</evidence>
<feature type="active site" evidence="12">
    <location>
        <position position="410"/>
    </location>
</feature>
<dbReference type="STRING" id="1414654.BFR47_08080"/>
<dbReference type="GO" id="GO:0008808">
    <property type="term" value="F:cardiolipin synthase activity"/>
    <property type="evidence" value="ECO:0007669"/>
    <property type="project" value="UniProtKB-UniRule"/>
</dbReference>
<evidence type="ECO:0000256" key="6">
    <source>
        <dbReference type="ARBA" id="ARBA00022737"/>
    </source>
</evidence>
<dbReference type="SUPFAM" id="SSF56024">
    <property type="entry name" value="Phospholipase D/nuclease"/>
    <property type="match status" value="2"/>
</dbReference>
<dbReference type="GO" id="GO:0005886">
    <property type="term" value="C:plasma membrane"/>
    <property type="evidence" value="ECO:0007669"/>
    <property type="project" value="UniProtKB-SubCell"/>
</dbReference>
<evidence type="ECO:0000256" key="7">
    <source>
        <dbReference type="ARBA" id="ARBA00022989"/>
    </source>
</evidence>
<dbReference type="EMBL" id="MDKE01000001">
    <property type="protein sequence ID" value="OIN14434.1"/>
    <property type="molecule type" value="Genomic_DNA"/>
</dbReference>
<dbReference type="InterPro" id="IPR001736">
    <property type="entry name" value="PLipase_D/transphosphatidylase"/>
</dbReference>
<dbReference type="Pfam" id="PF13091">
    <property type="entry name" value="PLDc_2"/>
    <property type="match status" value="2"/>
</dbReference>
<keyword evidence="9 12" id="KW-0472">Membrane</keyword>
<dbReference type="Proteomes" id="UP000243073">
    <property type="component" value="Unassembled WGS sequence"/>
</dbReference>
<comment type="similarity">
    <text evidence="12">Belongs to the phospholipase D family. Cardiolipin synthase subfamily. ClsA sub-subfamily.</text>
</comment>
<evidence type="ECO:0000256" key="3">
    <source>
        <dbReference type="ARBA" id="ARBA00022516"/>
    </source>
</evidence>
<keyword evidence="5 12" id="KW-0812">Transmembrane</keyword>
<feature type="transmembrane region" description="Helical" evidence="12">
    <location>
        <begin position="38"/>
        <end position="59"/>
    </location>
</feature>
<dbReference type="HAMAP" id="MF_00190">
    <property type="entry name" value="Cardiolipin_synth_ClsA"/>
    <property type="match status" value="1"/>
</dbReference>
<dbReference type="EC" id="2.7.8.-" evidence="12"/>
<dbReference type="RefSeq" id="WP_071471237.1">
    <property type="nucleotide sequence ID" value="NZ_MDKE01000001.1"/>
</dbReference>
<feature type="active site" evidence="12">
    <location>
        <position position="232"/>
    </location>
</feature>
<evidence type="ECO:0000313" key="14">
    <source>
        <dbReference type="EMBL" id="OIN14434.1"/>
    </source>
</evidence>
<comment type="subcellular location">
    <subcellularLocation>
        <location evidence="1 12">Cell membrane</location>
        <topology evidence="1 12">Multi-pass membrane protein</topology>
    </subcellularLocation>
</comment>
<comment type="caution">
    <text evidence="14">The sequence shown here is derived from an EMBL/GenBank/DDBJ whole genome shotgun (WGS) entry which is preliminary data.</text>
</comment>
<evidence type="ECO:0000256" key="11">
    <source>
        <dbReference type="ARBA" id="ARBA00023264"/>
    </source>
</evidence>
<feature type="active site" evidence="12">
    <location>
        <position position="403"/>
    </location>
</feature>
<dbReference type="GO" id="GO:0032049">
    <property type="term" value="P:cardiolipin biosynthetic process"/>
    <property type="evidence" value="ECO:0007669"/>
    <property type="project" value="UniProtKB-UniRule"/>
</dbReference>
<sequence length="485" mass="55100">MSDYIYTILGWLLFIAHTSLVIGVTLRVIMKRRPVGVSLAWLALIFAIPILGVATYVLFGEVRLGRKRAERAKTMYRPYADWISVLVARFPGQKFEVSDPVRPIYELVKARLNMPMLSGNGMTLLQQPGDILAAMQADIRSARSSCYLEFYIWHAGGRADDIAFELMNAARRGVDCRVLLDSVGSADFFRSHWPRRLRKAGVKLIEVLPVGAFRVFFERQDLRMHRKLVVIDDDVAYTGSMNLVDPACFKQDAGVGQWVDIMLRIRGPIVPIFWSLFVWDWEMETGERLLEQLEYHPISCLDNQLKLQLLPSGPFMGGDAIQQSLLTAIYQARRRLVLITPYFVPDDPLVAALCSAADRGVEVQLVLPARNDSRMVNYACNAFFDELLHSGVEIHLYAAGLLHTKCVLVDHQFALVGTVNLDKRSLWLNFEMTLLVDDGEAMGELLQLADGYLADAQPISWLEWRRRPLRRRVAENLFYLLSPLL</sequence>
<comment type="function">
    <text evidence="12">Catalyzes the reversible phosphatidyl group transfer from one phosphatidylglycerol molecule to another to form cardiolipin (CL) (diphosphatidylglycerol) and glycerol.</text>
</comment>
<feature type="active site" evidence="12">
    <location>
        <position position="227"/>
    </location>
</feature>
<comment type="catalytic activity">
    <reaction evidence="12">
        <text>2 a 1,2-diacyl-sn-glycero-3-phospho-(1'-sn-glycerol) = a cardiolipin + glycerol</text>
        <dbReference type="Rhea" id="RHEA:31451"/>
        <dbReference type="ChEBI" id="CHEBI:17754"/>
        <dbReference type="ChEBI" id="CHEBI:62237"/>
        <dbReference type="ChEBI" id="CHEBI:64716"/>
    </reaction>
</comment>
<evidence type="ECO:0000256" key="4">
    <source>
        <dbReference type="ARBA" id="ARBA00022679"/>
    </source>
</evidence>
<feature type="transmembrane region" description="Helical" evidence="12">
    <location>
        <begin position="6"/>
        <end position="26"/>
    </location>
</feature>
<feature type="active site" evidence="12">
    <location>
        <position position="405"/>
    </location>
</feature>
<evidence type="ECO:0000256" key="10">
    <source>
        <dbReference type="ARBA" id="ARBA00023209"/>
    </source>
</evidence>
<keyword evidence="2 12" id="KW-1003">Cell membrane</keyword>
<dbReference type="SMART" id="SM00155">
    <property type="entry name" value="PLDc"/>
    <property type="match status" value="2"/>
</dbReference>
<dbReference type="NCBIfam" id="TIGR04265">
    <property type="entry name" value="bac_cardiolipin"/>
    <property type="match status" value="1"/>
</dbReference>
<evidence type="ECO:0000256" key="9">
    <source>
        <dbReference type="ARBA" id="ARBA00023136"/>
    </source>
</evidence>
<dbReference type="PANTHER" id="PTHR21248">
    <property type="entry name" value="CARDIOLIPIN SYNTHASE"/>
    <property type="match status" value="1"/>
</dbReference>
<evidence type="ECO:0000256" key="12">
    <source>
        <dbReference type="HAMAP-Rule" id="MF_00190"/>
    </source>
</evidence>
<dbReference type="Pfam" id="PF13396">
    <property type="entry name" value="PLDc_N"/>
    <property type="match status" value="1"/>
</dbReference>